<dbReference type="KEGG" id="tve:TRV_00934"/>
<dbReference type="Proteomes" id="UP000008383">
    <property type="component" value="Unassembled WGS sequence"/>
</dbReference>
<dbReference type="SUPFAM" id="SSF81383">
    <property type="entry name" value="F-box domain"/>
    <property type="match status" value="1"/>
</dbReference>
<accession>D4D1I3</accession>
<proteinExistence type="predicted"/>
<reference evidence="2" key="1">
    <citation type="journal article" date="2011" name="Genome Biol.">
        <title>Comparative and functional genomics provide insights into the pathogenicity of dermatophytic fungi.</title>
        <authorList>
            <person name="Burmester A."/>
            <person name="Shelest E."/>
            <person name="Gloeckner G."/>
            <person name="Heddergott C."/>
            <person name="Schindler S."/>
            <person name="Staib P."/>
            <person name="Heidel A."/>
            <person name="Felder M."/>
            <person name="Petzold A."/>
            <person name="Szafranski K."/>
            <person name="Feuermann M."/>
            <person name="Pedruzzi I."/>
            <person name="Priebe S."/>
            <person name="Groth M."/>
            <person name="Winkler R."/>
            <person name="Li W."/>
            <person name="Kniemeyer O."/>
            <person name="Schroeckh V."/>
            <person name="Hertweck C."/>
            <person name="Hube B."/>
            <person name="White T.C."/>
            <person name="Platzer M."/>
            <person name="Guthke R."/>
            <person name="Heitman J."/>
            <person name="Woestemeyer J."/>
            <person name="Zipfel P.F."/>
            <person name="Monod M."/>
            <person name="Brakhage A.A."/>
        </authorList>
    </citation>
    <scope>NUCLEOTIDE SEQUENCE [LARGE SCALE GENOMIC DNA]</scope>
    <source>
        <strain evidence="2">HKI 0517</strain>
    </source>
</reference>
<dbReference type="InterPro" id="IPR036047">
    <property type="entry name" value="F-box-like_dom_sf"/>
</dbReference>
<keyword evidence="2" id="KW-1185">Reference proteome</keyword>
<sequence length="237" mass="26876">MGQHQLIAPLVGQPSSMSKIKPAIAIPNKQSFIRLPTEIHMHIASFLSYPDALALKHTNSYLYSLVRTNLPLRVDWIIERHEKGLTVPRKNCVLRTDELFCNSEVNQIMERRRWHLECKRGLAGCQVIEGSSCGGISAQQLLKGKRLMLILSRGGIYVENRGQPLKCPDPAARVLANLKNTHSSLRWSLTWHNRSSLEILYRPRGVILDLKGSLFFATHLSPVDHIRYMLVDIIQGI</sequence>
<dbReference type="OrthoDB" id="5281164at2759"/>
<dbReference type="GeneID" id="9580419"/>
<name>D4D1I3_TRIVH</name>
<protein>
    <recommendedName>
        <fullName evidence="3">F-box domain-containing protein</fullName>
    </recommendedName>
</protein>
<comment type="caution">
    <text evidence="1">The sequence shown here is derived from an EMBL/GenBank/DDBJ whole genome shotgun (WGS) entry which is preliminary data.</text>
</comment>
<dbReference type="RefSeq" id="XP_003024928.1">
    <property type="nucleotide sequence ID" value="XM_003024882.1"/>
</dbReference>
<gene>
    <name evidence="1" type="ORF">TRV_00934</name>
</gene>
<evidence type="ECO:0000313" key="1">
    <source>
        <dbReference type="EMBL" id="EFE44317.1"/>
    </source>
</evidence>
<dbReference type="EMBL" id="ACYE01000053">
    <property type="protein sequence ID" value="EFE44317.1"/>
    <property type="molecule type" value="Genomic_DNA"/>
</dbReference>
<dbReference type="HOGENOM" id="CLU_1171341_0_0_1"/>
<evidence type="ECO:0000313" key="2">
    <source>
        <dbReference type="Proteomes" id="UP000008383"/>
    </source>
</evidence>
<evidence type="ECO:0008006" key="3">
    <source>
        <dbReference type="Google" id="ProtNLM"/>
    </source>
</evidence>
<dbReference type="AlphaFoldDB" id="D4D1I3"/>
<organism evidence="1 2">
    <name type="scientific">Trichophyton verrucosum (strain HKI 0517)</name>
    <dbReference type="NCBI Taxonomy" id="663202"/>
    <lineage>
        <taxon>Eukaryota</taxon>
        <taxon>Fungi</taxon>
        <taxon>Dikarya</taxon>
        <taxon>Ascomycota</taxon>
        <taxon>Pezizomycotina</taxon>
        <taxon>Eurotiomycetes</taxon>
        <taxon>Eurotiomycetidae</taxon>
        <taxon>Onygenales</taxon>
        <taxon>Arthrodermataceae</taxon>
        <taxon>Trichophyton</taxon>
    </lineage>
</organism>